<evidence type="ECO:0000256" key="4">
    <source>
        <dbReference type="ARBA" id="ARBA00012448"/>
    </source>
</evidence>
<keyword evidence="5 19" id="KW-0121">Carboxypeptidase</keyword>
<comment type="pathway">
    <text evidence="2">Cell wall biogenesis; peptidoglycan biosynthesis.</text>
</comment>
<dbReference type="Pfam" id="PF00768">
    <property type="entry name" value="Peptidase_S11"/>
    <property type="match status" value="1"/>
</dbReference>
<dbReference type="InterPro" id="IPR001967">
    <property type="entry name" value="Peptidase_S11_N"/>
</dbReference>
<feature type="binding site" evidence="14">
    <location>
        <position position="247"/>
    </location>
    <ligand>
        <name>substrate</name>
    </ligand>
</feature>
<evidence type="ECO:0000256" key="14">
    <source>
        <dbReference type="PIRSR" id="PIRSR618044-2"/>
    </source>
</evidence>
<sequence>MRFMMYHRVVCPVLAWVCLCGMFMSPLYAQVRGKPADPGTKAADPAAASRQDALTINAKSAVLMEGASGQVLAAQNKDEKIPPASFVKVLTLYVIYDMIKSGKIKATDEVYVSKKSWETGGSKMYLELGAKVPLEEIIKGIAIVSGNDACVAVAEHAAGSVEVFVKLMNETAQKLGMTNSHFDNPHGLPSPVQQTTAYDMALLSRRYLQDFPEALKVHSILEYTFSGIRQDNRNTLLRKDSSVDGLKTGFIAESGYHLVATAKRDDRRLIAVVMGAKNRAIRAEEALKLMNYGYRNFAFVALFPRDKPLAELPVWKGQQNTVQIVPGEEGMIVVPAEQKNKIEHSRELPEFVVAPIEKRQEIGKYTVKIGSNVLRTIPLVAETEIPRAGFVKVIWHSIIYFLGRVKILTYVLLGIASIVLVVLSLNFLSRMRRQRPRVRY</sequence>
<feature type="active site" description="Acyl-ester intermediate" evidence="13">
    <location>
        <position position="85"/>
    </location>
</feature>
<evidence type="ECO:0000256" key="9">
    <source>
        <dbReference type="ARBA" id="ARBA00022960"/>
    </source>
</evidence>
<evidence type="ECO:0000256" key="15">
    <source>
        <dbReference type="RuleBase" id="RU004016"/>
    </source>
</evidence>
<dbReference type="InterPro" id="IPR012338">
    <property type="entry name" value="Beta-lactam/transpept-like"/>
</dbReference>
<evidence type="ECO:0000256" key="12">
    <source>
        <dbReference type="ARBA" id="ARBA00034000"/>
    </source>
</evidence>
<keyword evidence="7 17" id="KW-0732">Signal</keyword>
<dbReference type="GO" id="GO:0071555">
    <property type="term" value="P:cell wall organization"/>
    <property type="evidence" value="ECO:0007669"/>
    <property type="project" value="UniProtKB-KW"/>
</dbReference>
<dbReference type="Gene3D" id="2.60.410.10">
    <property type="entry name" value="D-Ala-D-Ala carboxypeptidase, C-terminal domain"/>
    <property type="match status" value="1"/>
</dbReference>
<dbReference type="PRINTS" id="PR00725">
    <property type="entry name" value="DADACBPTASE1"/>
</dbReference>
<comment type="similarity">
    <text evidence="3 15">Belongs to the peptidase S11 family.</text>
</comment>
<keyword evidence="9" id="KW-0133">Cell shape</keyword>
<comment type="catalytic activity">
    <reaction evidence="12">
        <text>Preferential cleavage: (Ac)2-L-Lys-D-Ala-|-D-Ala. Also transpeptidation of peptidyl-alanyl moieties that are N-acyl substituents of D-alanine.</text>
        <dbReference type="EC" id="3.4.16.4"/>
    </reaction>
</comment>
<dbReference type="GO" id="GO:0009252">
    <property type="term" value="P:peptidoglycan biosynthetic process"/>
    <property type="evidence" value="ECO:0007669"/>
    <property type="project" value="UniProtKB-KW"/>
</dbReference>
<dbReference type="PANTHER" id="PTHR21581:SF6">
    <property type="entry name" value="TRAFFICKING PROTEIN PARTICLE COMPLEX SUBUNIT 12"/>
    <property type="match status" value="1"/>
</dbReference>
<evidence type="ECO:0000256" key="10">
    <source>
        <dbReference type="ARBA" id="ARBA00022984"/>
    </source>
</evidence>
<evidence type="ECO:0000256" key="1">
    <source>
        <dbReference type="ARBA" id="ARBA00003217"/>
    </source>
</evidence>
<evidence type="ECO:0000256" key="2">
    <source>
        <dbReference type="ARBA" id="ARBA00004752"/>
    </source>
</evidence>
<dbReference type="GO" id="GO:0009002">
    <property type="term" value="F:serine-type D-Ala-D-Ala carboxypeptidase activity"/>
    <property type="evidence" value="ECO:0007669"/>
    <property type="project" value="UniProtKB-EC"/>
</dbReference>
<evidence type="ECO:0000256" key="6">
    <source>
        <dbReference type="ARBA" id="ARBA00022670"/>
    </source>
</evidence>
<name>A0A938B0U4_UNCTE</name>
<keyword evidence="10" id="KW-0573">Peptidoglycan synthesis</keyword>
<dbReference type="InterPro" id="IPR037167">
    <property type="entry name" value="Peptidase_S11_C_sf"/>
</dbReference>
<dbReference type="SUPFAM" id="SSF56601">
    <property type="entry name" value="beta-lactamase/transpeptidase-like"/>
    <property type="match status" value="1"/>
</dbReference>
<protein>
    <recommendedName>
        <fullName evidence="4">serine-type D-Ala-D-Ala carboxypeptidase</fullName>
        <ecNumber evidence="4">3.4.16.4</ecNumber>
    </recommendedName>
</protein>
<evidence type="ECO:0000256" key="8">
    <source>
        <dbReference type="ARBA" id="ARBA00022801"/>
    </source>
</evidence>
<gene>
    <name evidence="19" type="ORF">FJZ47_00245</name>
</gene>
<dbReference type="Pfam" id="PF07943">
    <property type="entry name" value="PBP5_C"/>
    <property type="match status" value="1"/>
</dbReference>
<comment type="function">
    <text evidence="1">Removes C-terminal D-alanyl residues from sugar-peptide cell wall precursors.</text>
</comment>
<evidence type="ECO:0000256" key="7">
    <source>
        <dbReference type="ARBA" id="ARBA00022729"/>
    </source>
</evidence>
<evidence type="ECO:0000256" key="13">
    <source>
        <dbReference type="PIRSR" id="PIRSR618044-1"/>
    </source>
</evidence>
<feature type="active site" evidence="13">
    <location>
        <position position="145"/>
    </location>
</feature>
<dbReference type="EC" id="3.4.16.4" evidence="4"/>
<keyword evidence="6" id="KW-0645">Protease</keyword>
<dbReference type="InterPro" id="IPR018044">
    <property type="entry name" value="Peptidase_S11"/>
</dbReference>
<keyword evidence="16" id="KW-1133">Transmembrane helix</keyword>
<dbReference type="InterPro" id="IPR012907">
    <property type="entry name" value="Peptidase_S11_C"/>
</dbReference>
<evidence type="ECO:0000313" key="19">
    <source>
        <dbReference type="EMBL" id="MBM3222224.1"/>
    </source>
</evidence>
<evidence type="ECO:0000256" key="5">
    <source>
        <dbReference type="ARBA" id="ARBA00022645"/>
    </source>
</evidence>
<dbReference type="AlphaFoldDB" id="A0A938B0U4"/>
<reference evidence="19" key="1">
    <citation type="submission" date="2019-03" db="EMBL/GenBank/DDBJ databases">
        <title>Lake Tanganyika Metagenome-Assembled Genomes (MAGs).</title>
        <authorList>
            <person name="Tran P."/>
        </authorList>
    </citation>
    <scope>NUCLEOTIDE SEQUENCE</scope>
    <source>
        <strain evidence="19">K_DeepCast_65m_m2_066</strain>
    </source>
</reference>
<evidence type="ECO:0000313" key="20">
    <source>
        <dbReference type="Proteomes" id="UP000712673"/>
    </source>
</evidence>
<dbReference type="SUPFAM" id="SSF69189">
    <property type="entry name" value="Penicillin-binding protein associated domain"/>
    <property type="match status" value="1"/>
</dbReference>
<keyword evidence="16" id="KW-0472">Membrane</keyword>
<dbReference type="GO" id="GO:0006508">
    <property type="term" value="P:proteolysis"/>
    <property type="evidence" value="ECO:0007669"/>
    <property type="project" value="UniProtKB-KW"/>
</dbReference>
<evidence type="ECO:0000259" key="18">
    <source>
        <dbReference type="SMART" id="SM00936"/>
    </source>
</evidence>
<dbReference type="GO" id="GO:0008360">
    <property type="term" value="P:regulation of cell shape"/>
    <property type="evidence" value="ECO:0007669"/>
    <property type="project" value="UniProtKB-KW"/>
</dbReference>
<keyword evidence="11" id="KW-0961">Cell wall biogenesis/degradation</keyword>
<feature type="transmembrane region" description="Helical" evidence="16">
    <location>
        <begin position="407"/>
        <end position="428"/>
    </location>
</feature>
<keyword evidence="8" id="KW-0378">Hydrolase</keyword>
<dbReference type="InterPro" id="IPR015956">
    <property type="entry name" value="Peniciliin-bd_prot_C_sf"/>
</dbReference>
<feature type="active site" description="Proton acceptor" evidence="13">
    <location>
        <position position="88"/>
    </location>
</feature>
<feature type="chain" id="PRO_5037520340" description="serine-type D-Ala-D-Ala carboxypeptidase" evidence="17">
    <location>
        <begin position="30"/>
        <end position="440"/>
    </location>
</feature>
<evidence type="ECO:0000256" key="11">
    <source>
        <dbReference type="ARBA" id="ARBA00023316"/>
    </source>
</evidence>
<evidence type="ECO:0000256" key="3">
    <source>
        <dbReference type="ARBA" id="ARBA00007164"/>
    </source>
</evidence>
<dbReference type="PANTHER" id="PTHR21581">
    <property type="entry name" value="D-ALANYL-D-ALANINE CARBOXYPEPTIDASE"/>
    <property type="match status" value="1"/>
</dbReference>
<evidence type="ECO:0000256" key="17">
    <source>
        <dbReference type="SAM" id="SignalP"/>
    </source>
</evidence>
<keyword evidence="16" id="KW-0812">Transmembrane</keyword>
<comment type="caution">
    <text evidence="19">The sequence shown here is derived from an EMBL/GenBank/DDBJ whole genome shotgun (WGS) entry which is preliminary data.</text>
</comment>
<dbReference type="Gene3D" id="3.40.710.10">
    <property type="entry name" value="DD-peptidase/beta-lactamase superfamily"/>
    <property type="match status" value="1"/>
</dbReference>
<proteinExistence type="inferred from homology"/>
<dbReference type="Proteomes" id="UP000712673">
    <property type="component" value="Unassembled WGS sequence"/>
</dbReference>
<evidence type="ECO:0000256" key="16">
    <source>
        <dbReference type="SAM" id="Phobius"/>
    </source>
</evidence>
<feature type="domain" description="Peptidase S11 D-Ala-D-Ala carboxypeptidase A C-terminal" evidence="18">
    <location>
        <begin position="297"/>
        <end position="387"/>
    </location>
</feature>
<feature type="signal peptide" evidence="17">
    <location>
        <begin position="1"/>
        <end position="29"/>
    </location>
</feature>
<accession>A0A938B0U4</accession>
<dbReference type="EMBL" id="VGLS01000003">
    <property type="protein sequence ID" value="MBM3222224.1"/>
    <property type="molecule type" value="Genomic_DNA"/>
</dbReference>
<organism evidence="19 20">
    <name type="scientific">Tectimicrobiota bacterium</name>
    <dbReference type="NCBI Taxonomy" id="2528274"/>
    <lineage>
        <taxon>Bacteria</taxon>
        <taxon>Pseudomonadati</taxon>
        <taxon>Nitrospinota/Tectimicrobiota group</taxon>
        <taxon>Candidatus Tectimicrobiota</taxon>
    </lineage>
</organism>
<dbReference type="SMART" id="SM00936">
    <property type="entry name" value="PBP5_C"/>
    <property type="match status" value="1"/>
</dbReference>